<evidence type="ECO:0000313" key="6">
    <source>
        <dbReference type="Proteomes" id="UP001165122"/>
    </source>
</evidence>
<dbReference type="InterPro" id="IPR036910">
    <property type="entry name" value="HMG_box_dom_sf"/>
</dbReference>
<protein>
    <recommendedName>
        <fullName evidence="4">HMG box domain-containing protein</fullName>
    </recommendedName>
</protein>
<dbReference type="GO" id="GO:0003677">
    <property type="term" value="F:DNA binding"/>
    <property type="evidence" value="ECO:0007669"/>
    <property type="project" value="UniProtKB-UniRule"/>
</dbReference>
<accession>A0A9W7B3H8</accession>
<keyword evidence="1 2" id="KW-0238">DNA-binding</keyword>
<evidence type="ECO:0000256" key="1">
    <source>
        <dbReference type="ARBA" id="ARBA00023125"/>
    </source>
</evidence>
<dbReference type="SUPFAM" id="SSF47095">
    <property type="entry name" value="HMG-box"/>
    <property type="match status" value="1"/>
</dbReference>
<keyword evidence="2" id="KW-0539">Nucleus</keyword>
<dbReference type="GO" id="GO:0005634">
    <property type="term" value="C:nucleus"/>
    <property type="evidence" value="ECO:0007669"/>
    <property type="project" value="UniProtKB-UniRule"/>
</dbReference>
<evidence type="ECO:0000313" key="5">
    <source>
        <dbReference type="EMBL" id="GMH79239.1"/>
    </source>
</evidence>
<evidence type="ECO:0000256" key="2">
    <source>
        <dbReference type="PROSITE-ProRule" id="PRU00267"/>
    </source>
</evidence>
<gene>
    <name evidence="5" type="ORF">TrLO_g14970</name>
</gene>
<evidence type="ECO:0000256" key="3">
    <source>
        <dbReference type="SAM" id="MobiDB-lite"/>
    </source>
</evidence>
<feature type="domain" description="HMG box" evidence="4">
    <location>
        <begin position="68"/>
        <end position="136"/>
    </location>
</feature>
<reference evidence="6" key="1">
    <citation type="journal article" date="2023" name="Commun. Biol.">
        <title>Genome analysis of Parmales, the sister group of diatoms, reveals the evolutionary specialization of diatoms from phago-mixotrophs to photoautotrophs.</title>
        <authorList>
            <person name="Ban H."/>
            <person name="Sato S."/>
            <person name="Yoshikawa S."/>
            <person name="Yamada K."/>
            <person name="Nakamura Y."/>
            <person name="Ichinomiya M."/>
            <person name="Sato N."/>
            <person name="Blanc-Mathieu R."/>
            <person name="Endo H."/>
            <person name="Kuwata A."/>
            <person name="Ogata H."/>
        </authorList>
    </citation>
    <scope>NUCLEOTIDE SEQUENCE [LARGE SCALE GENOMIC DNA]</scope>
    <source>
        <strain evidence="6">NIES 3700</strain>
    </source>
</reference>
<comment type="caution">
    <text evidence="5">The sequence shown here is derived from an EMBL/GenBank/DDBJ whole genome shotgun (WGS) entry which is preliminary data.</text>
</comment>
<dbReference type="InterPro" id="IPR011889">
    <property type="entry name" value="Liste_lipo_26"/>
</dbReference>
<dbReference type="OrthoDB" id="198852at2759"/>
<dbReference type="InterPro" id="IPR005046">
    <property type="entry name" value="DUF285"/>
</dbReference>
<dbReference type="Gene3D" id="1.10.30.10">
    <property type="entry name" value="High mobility group box domain"/>
    <property type="match status" value="1"/>
</dbReference>
<dbReference type="PROSITE" id="PS50118">
    <property type="entry name" value="HMG_BOX_2"/>
    <property type="match status" value="1"/>
</dbReference>
<dbReference type="PANTHER" id="PTHR48112">
    <property type="entry name" value="HIGH MOBILITY GROUP PROTEIN DSP1"/>
    <property type="match status" value="1"/>
</dbReference>
<dbReference type="EMBL" id="BRXW01000914">
    <property type="protein sequence ID" value="GMH79239.1"/>
    <property type="molecule type" value="Genomic_DNA"/>
</dbReference>
<dbReference type="InterPro" id="IPR009071">
    <property type="entry name" value="HMG_box_dom"/>
</dbReference>
<dbReference type="Pfam" id="PF03382">
    <property type="entry name" value="DUF285"/>
    <property type="match status" value="1"/>
</dbReference>
<dbReference type="InterPro" id="IPR050342">
    <property type="entry name" value="HMGB"/>
</dbReference>
<feature type="compositionally biased region" description="Basic and acidic residues" evidence="3">
    <location>
        <begin position="13"/>
        <end position="28"/>
    </location>
</feature>
<proteinExistence type="predicted"/>
<keyword evidence="6" id="KW-1185">Reference proteome</keyword>
<organism evidence="5 6">
    <name type="scientific">Triparma laevis f. longispina</name>
    <dbReference type="NCBI Taxonomy" id="1714387"/>
    <lineage>
        <taxon>Eukaryota</taxon>
        <taxon>Sar</taxon>
        <taxon>Stramenopiles</taxon>
        <taxon>Ochrophyta</taxon>
        <taxon>Bolidophyceae</taxon>
        <taxon>Parmales</taxon>
        <taxon>Triparmaceae</taxon>
        <taxon>Triparma</taxon>
    </lineage>
</organism>
<dbReference type="Pfam" id="PF00505">
    <property type="entry name" value="HMG_box"/>
    <property type="match status" value="1"/>
</dbReference>
<dbReference type="SMART" id="SM00398">
    <property type="entry name" value="HMG"/>
    <property type="match status" value="1"/>
</dbReference>
<dbReference type="NCBIfam" id="TIGR02167">
    <property type="entry name" value="Liste_lipo_26"/>
    <property type="match status" value="1"/>
</dbReference>
<name>A0A9W7B3H8_9STRA</name>
<feature type="compositionally biased region" description="Basic and acidic residues" evidence="3">
    <location>
        <begin position="54"/>
        <end position="67"/>
    </location>
</feature>
<dbReference type="SUPFAM" id="SSF141571">
    <property type="entry name" value="Pentapeptide repeat-like"/>
    <property type="match status" value="1"/>
</dbReference>
<evidence type="ECO:0000259" key="4">
    <source>
        <dbReference type="PROSITE" id="PS50118"/>
    </source>
</evidence>
<dbReference type="Proteomes" id="UP001165122">
    <property type="component" value="Unassembled WGS sequence"/>
</dbReference>
<dbReference type="AlphaFoldDB" id="A0A9W7B3H8"/>
<feature type="DNA-binding region" description="HMG box" evidence="2">
    <location>
        <begin position="68"/>
        <end position="136"/>
    </location>
</feature>
<feature type="region of interest" description="Disordered" evidence="3">
    <location>
        <begin position="1"/>
        <end position="68"/>
    </location>
</feature>
<sequence length="441" mass="50601">MAENSSNFNPKWVRTEMTKAESEKMEKKKGTRIIDITIPAKSKASSQNDPGKPSQEKLDSAKDDPLAPKRPQTAYLLFHNAVSPNITDDDPEISHGALTMKVSRMWRAMPNELKSPFEAAAADNQVRFNKEMASYAPRGQSSPSISKLSDLIWEKDRNSEKITDALRTKEGGEELVAEYYEDHKNYKAEFLLQAMALQYKDEELCGRARRRLIVLKDKFNQELITKVKAWCTNKSLAMEKYGHISSWDVSNITNMYRLFAGRKNFNDDISRWDCSGVEDMRQMFRDCASFDGDLSSWNVENVTTISQMFQGASKFTGKGLHCWDVSNVTDMMQAFDECVAFNCDISKWNVEKVDNMRYMLYGAKKFNCDISGWDLSSVTMMQSMLDGVLVFKWDWSVSKKWNIVKLKSGDRNECWEKYDNSKYDKNQKAVSSPLDVFSNNN</sequence>